<accession>A0A0S2HX05</accession>
<reference evidence="2 4" key="1">
    <citation type="submission" date="2015-11" db="EMBL/GenBank/DDBJ databases">
        <title>Description and complete genome sequence of a novel strain predominating in hypersaline microbial mats and representing a new family of the Bacteriodetes phylum.</title>
        <authorList>
            <person name="Spring S."/>
            <person name="Bunk B."/>
            <person name="Sproer C."/>
            <person name="Klenk H.-P."/>
        </authorList>
    </citation>
    <scope>NUCLEOTIDE SEQUENCE [LARGE SCALE GENOMIC DNA]</scope>
    <source>
        <strain evidence="2 4">L21-Spi-D4</strain>
    </source>
</reference>
<dbReference type="STRING" id="1307839.L21SP5_00950"/>
<evidence type="ECO:0000313" key="4">
    <source>
        <dbReference type="Proteomes" id="UP000064893"/>
    </source>
</evidence>
<keyword evidence="1" id="KW-0175">Coiled coil</keyword>
<dbReference type="AlphaFoldDB" id="A0A0S2HX05"/>
<dbReference type="RefSeq" id="WP_057952148.1">
    <property type="nucleotide sequence ID" value="NZ_CP013118.1"/>
</dbReference>
<feature type="coiled-coil region" evidence="1">
    <location>
        <begin position="15"/>
        <end position="70"/>
    </location>
</feature>
<dbReference type="KEGG" id="blq:L21SP5_00953"/>
<evidence type="ECO:0000313" key="3">
    <source>
        <dbReference type="EMBL" id="ALO14620.1"/>
    </source>
</evidence>
<dbReference type="EMBL" id="CP013118">
    <property type="protein sequence ID" value="ALO14617.1"/>
    <property type="molecule type" value="Genomic_DNA"/>
</dbReference>
<sequence length="73" mass="8866">MDKIDYNALYWKSKSVQRNAENKELKKRIKELTNSRDGWKEKYKVKRDVADLLKKEIELLKKKTEDILKQIIE</sequence>
<keyword evidence="4" id="KW-1185">Reference proteome</keyword>
<evidence type="ECO:0000256" key="1">
    <source>
        <dbReference type="SAM" id="Coils"/>
    </source>
</evidence>
<protein>
    <submittedName>
        <fullName evidence="2">Uncharacterized protein</fullName>
    </submittedName>
</protein>
<proteinExistence type="predicted"/>
<organism evidence="2 4">
    <name type="scientific">Salinivirga cyanobacteriivorans</name>
    <dbReference type="NCBI Taxonomy" id="1307839"/>
    <lineage>
        <taxon>Bacteria</taxon>
        <taxon>Pseudomonadati</taxon>
        <taxon>Bacteroidota</taxon>
        <taxon>Bacteroidia</taxon>
        <taxon>Bacteroidales</taxon>
        <taxon>Salinivirgaceae</taxon>
        <taxon>Salinivirga</taxon>
    </lineage>
</organism>
<dbReference type="EMBL" id="CP013118">
    <property type="protein sequence ID" value="ALO14620.1"/>
    <property type="molecule type" value="Genomic_DNA"/>
</dbReference>
<gene>
    <name evidence="2" type="ORF">L21SP5_00950</name>
    <name evidence="3" type="ORF">L21SP5_00953</name>
</gene>
<name>A0A0S2HX05_9BACT</name>
<dbReference type="KEGG" id="blq:L21SP5_00950"/>
<evidence type="ECO:0000313" key="2">
    <source>
        <dbReference type="EMBL" id="ALO14617.1"/>
    </source>
</evidence>
<dbReference type="Proteomes" id="UP000064893">
    <property type="component" value="Chromosome"/>
</dbReference>